<dbReference type="InterPro" id="IPR036390">
    <property type="entry name" value="WH_DNA-bd_sf"/>
</dbReference>
<dbReference type="PANTHER" id="PTHR30126:SF91">
    <property type="entry name" value="LYSR FAMILY TRANSCRIPTIONAL REGULATOR"/>
    <property type="match status" value="1"/>
</dbReference>
<protein>
    <submittedName>
        <fullName evidence="6">LysR family transcriptional regulator</fullName>
    </submittedName>
</protein>
<dbReference type="GO" id="GO:0003700">
    <property type="term" value="F:DNA-binding transcription factor activity"/>
    <property type="evidence" value="ECO:0007669"/>
    <property type="project" value="InterPro"/>
</dbReference>
<dbReference type="InterPro" id="IPR036388">
    <property type="entry name" value="WH-like_DNA-bd_sf"/>
</dbReference>
<dbReference type="Pfam" id="PF00126">
    <property type="entry name" value="HTH_1"/>
    <property type="match status" value="1"/>
</dbReference>
<dbReference type="Proteomes" id="UP001161422">
    <property type="component" value="Unassembled WGS sequence"/>
</dbReference>
<sequence>MSRSIEQLSAFVETVESGGFKAAGRKIGKHAVTVSGLVANLEADLGFDLFVRKPRSIEITEKGEELYKHAKSALHELDYFDAKASSMLEGLPSKLTLAIDPSLVGPDLADVFRQLMLRFPTLELVILSGDPLLIRSWVLSNQADIGFGMTTVTNHKEIEVVHTFSFAIQMVAHPELALPSDTVTEHQLRALPQLSLKFFKDIGMQDAHDISHRVTRCASMIDILHLLKSCPCWASAPAFMVKNAIDNNELKPFSMIGGNVADWYTQLQWRAEKPMNDAMKLFIDLVKQIPDRN</sequence>
<keyword evidence="2" id="KW-0805">Transcription regulation</keyword>
<name>A0AA37RX46_9GAMM</name>
<dbReference type="InterPro" id="IPR005119">
    <property type="entry name" value="LysR_subst-bd"/>
</dbReference>
<dbReference type="SUPFAM" id="SSF46785">
    <property type="entry name" value="Winged helix' DNA-binding domain"/>
    <property type="match status" value="1"/>
</dbReference>
<proteinExistence type="inferred from homology"/>
<accession>A0AA37RX46</accession>
<evidence type="ECO:0000256" key="2">
    <source>
        <dbReference type="ARBA" id="ARBA00023015"/>
    </source>
</evidence>
<reference evidence="6" key="1">
    <citation type="journal article" date="2014" name="Int. J. Syst. Evol. Microbiol.">
        <title>Complete genome sequence of Corynebacterium casei LMG S-19264T (=DSM 44701T), isolated from a smear-ripened cheese.</title>
        <authorList>
            <consortium name="US DOE Joint Genome Institute (JGI-PGF)"/>
            <person name="Walter F."/>
            <person name="Albersmeier A."/>
            <person name="Kalinowski J."/>
            <person name="Ruckert C."/>
        </authorList>
    </citation>
    <scope>NUCLEOTIDE SEQUENCE</scope>
    <source>
        <strain evidence="6">NBRC 101628</strain>
    </source>
</reference>
<evidence type="ECO:0000256" key="1">
    <source>
        <dbReference type="ARBA" id="ARBA00009437"/>
    </source>
</evidence>
<comment type="similarity">
    <text evidence="1">Belongs to the LysR transcriptional regulatory family.</text>
</comment>
<reference evidence="6" key="2">
    <citation type="submission" date="2023-01" db="EMBL/GenBank/DDBJ databases">
        <title>Draft genome sequence of Paraferrimonas sedimenticola strain NBRC 101628.</title>
        <authorList>
            <person name="Sun Q."/>
            <person name="Mori K."/>
        </authorList>
    </citation>
    <scope>NUCLEOTIDE SEQUENCE</scope>
    <source>
        <strain evidence="6">NBRC 101628</strain>
    </source>
</reference>
<gene>
    <name evidence="6" type="ORF">GCM10007895_16130</name>
</gene>
<keyword evidence="3" id="KW-0238">DNA-binding</keyword>
<dbReference type="PANTHER" id="PTHR30126">
    <property type="entry name" value="HTH-TYPE TRANSCRIPTIONAL REGULATOR"/>
    <property type="match status" value="1"/>
</dbReference>
<dbReference type="GO" id="GO:0000976">
    <property type="term" value="F:transcription cis-regulatory region binding"/>
    <property type="evidence" value="ECO:0007669"/>
    <property type="project" value="TreeGrafter"/>
</dbReference>
<keyword evidence="4" id="KW-0804">Transcription</keyword>
<organism evidence="6 7">
    <name type="scientific">Paraferrimonas sedimenticola</name>
    <dbReference type="NCBI Taxonomy" id="375674"/>
    <lineage>
        <taxon>Bacteria</taxon>
        <taxon>Pseudomonadati</taxon>
        <taxon>Pseudomonadota</taxon>
        <taxon>Gammaproteobacteria</taxon>
        <taxon>Alteromonadales</taxon>
        <taxon>Ferrimonadaceae</taxon>
        <taxon>Paraferrimonas</taxon>
    </lineage>
</organism>
<dbReference type="Gene3D" id="3.40.190.290">
    <property type="match status" value="1"/>
</dbReference>
<keyword evidence="7" id="KW-1185">Reference proteome</keyword>
<dbReference type="RefSeq" id="WP_095505256.1">
    <property type="nucleotide sequence ID" value="NZ_BSNC01000004.1"/>
</dbReference>
<dbReference type="SUPFAM" id="SSF53850">
    <property type="entry name" value="Periplasmic binding protein-like II"/>
    <property type="match status" value="1"/>
</dbReference>
<dbReference type="AlphaFoldDB" id="A0AA37RX46"/>
<dbReference type="Gene3D" id="1.10.10.10">
    <property type="entry name" value="Winged helix-like DNA-binding domain superfamily/Winged helix DNA-binding domain"/>
    <property type="match status" value="1"/>
</dbReference>
<dbReference type="CDD" id="cd05466">
    <property type="entry name" value="PBP2_LTTR_substrate"/>
    <property type="match status" value="1"/>
</dbReference>
<dbReference type="PROSITE" id="PS50931">
    <property type="entry name" value="HTH_LYSR"/>
    <property type="match status" value="1"/>
</dbReference>
<dbReference type="Pfam" id="PF03466">
    <property type="entry name" value="LysR_substrate"/>
    <property type="match status" value="1"/>
</dbReference>
<evidence type="ECO:0000259" key="5">
    <source>
        <dbReference type="PROSITE" id="PS50931"/>
    </source>
</evidence>
<evidence type="ECO:0000313" key="6">
    <source>
        <dbReference type="EMBL" id="GLP96307.1"/>
    </source>
</evidence>
<dbReference type="EMBL" id="BSNC01000004">
    <property type="protein sequence ID" value="GLP96307.1"/>
    <property type="molecule type" value="Genomic_DNA"/>
</dbReference>
<evidence type="ECO:0000256" key="4">
    <source>
        <dbReference type="ARBA" id="ARBA00023163"/>
    </source>
</evidence>
<dbReference type="InterPro" id="IPR000847">
    <property type="entry name" value="LysR_HTH_N"/>
</dbReference>
<evidence type="ECO:0000313" key="7">
    <source>
        <dbReference type="Proteomes" id="UP001161422"/>
    </source>
</evidence>
<evidence type="ECO:0000256" key="3">
    <source>
        <dbReference type="ARBA" id="ARBA00023125"/>
    </source>
</evidence>
<feature type="domain" description="HTH lysR-type" evidence="5">
    <location>
        <begin position="1"/>
        <end position="60"/>
    </location>
</feature>
<comment type="caution">
    <text evidence="6">The sequence shown here is derived from an EMBL/GenBank/DDBJ whole genome shotgun (WGS) entry which is preliminary data.</text>
</comment>